<keyword evidence="3" id="KW-0285">Flavoprotein</keyword>
<dbReference type="PANTHER" id="PTHR11985">
    <property type="entry name" value="GLYCEROL-3-PHOSPHATE DEHYDROGENASE"/>
    <property type="match status" value="1"/>
</dbReference>
<evidence type="ECO:0000259" key="7">
    <source>
        <dbReference type="Pfam" id="PF16901"/>
    </source>
</evidence>
<dbReference type="Pfam" id="PF16901">
    <property type="entry name" value="DAO_C"/>
    <property type="match status" value="1"/>
</dbReference>
<name>A0A938YBX2_9ACTN</name>
<comment type="caution">
    <text evidence="8">The sequence shown here is derived from an EMBL/GenBank/DDBJ whole genome shotgun (WGS) entry which is preliminary data.</text>
</comment>
<keyword evidence="9" id="KW-1185">Reference proteome</keyword>
<sequence>MNTIVSDRDRRLARTRVPFDLIVIGGGANGCGIGWDAALRGLRVLVLEKEDFGWATSAWNSRLIHGGLKYLEKYDVRLVRESLREREWMLRAAPHLVTPLQFVLPFYARNAHSKSVLRTGLVAYDALSPDKSTPWHRVHSPEQTLDIVPGLDADGLQGSGTYYDGQVPYAERLVVETALAAATAGAVVLNHARVDDLRVEAGAVTGVQFTDTVSGTRHTVSARAVVNAAGPYVDEVLRSLGTRPPMMGGTKGTHLIVDDFPGAPVGSALYYEALTDGRPMMVIPWLGRYIIGATDVRFEGELDRASVDAEELRYILHETNRVIPTARLQPADVLWSWTGVRPLPHQASGPTGDITRRHVVHHHAKDRATPVAGLFSVIGGKLTTFRALAEHVTDDVLRHLGSSPRKRPTLTRHARLPGAQVLDLDRFAADFRGSSTLPAGTADRLLALYGTRAATVAAGAALDPALARPVDGTTGVLAAEIAVAIEQEAAVTLADIVARRIMTGLEADLGRSSLEAVASVAGELLGWSADDRERQIGAYFVSIEKLTRTSAVAEAS</sequence>
<dbReference type="GO" id="GO:0004368">
    <property type="term" value="F:glycerol-3-phosphate dehydrogenase (quinone) activity"/>
    <property type="evidence" value="ECO:0007669"/>
    <property type="project" value="InterPro"/>
</dbReference>
<evidence type="ECO:0000313" key="9">
    <source>
        <dbReference type="Proteomes" id="UP000663792"/>
    </source>
</evidence>
<dbReference type="InterPro" id="IPR006076">
    <property type="entry name" value="FAD-dep_OxRdtase"/>
</dbReference>
<dbReference type="PANTHER" id="PTHR11985:SF15">
    <property type="entry name" value="GLYCEROL-3-PHOSPHATE DEHYDROGENASE, MITOCHONDRIAL"/>
    <property type="match status" value="1"/>
</dbReference>
<comment type="cofactor">
    <cofactor evidence="1">
        <name>FAD</name>
        <dbReference type="ChEBI" id="CHEBI:57692"/>
    </cofactor>
</comment>
<dbReference type="Pfam" id="PF01266">
    <property type="entry name" value="DAO"/>
    <property type="match status" value="1"/>
</dbReference>
<dbReference type="InterPro" id="IPR036188">
    <property type="entry name" value="FAD/NAD-bd_sf"/>
</dbReference>
<feature type="domain" description="Alpha-glycerophosphate oxidase C-terminal" evidence="7">
    <location>
        <begin position="411"/>
        <end position="531"/>
    </location>
</feature>
<dbReference type="EMBL" id="JAERWK010000008">
    <property type="protein sequence ID" value="MBM9466813.1"/>
    <property type="molecule type" value="Genomic_DNA"/>
</dbReference>
<dbReference type="InterPro" id="IPR000447">
    <property type="entry name" value="G3P_DH_FAD-dep"/>
</dbReference>
<keyword evidence="5" id="KW-0560">Oxidoreductase</keyword>
<evidence type="ECO:0000256" key="2">
    <source>
        <dbReference type="ARBA" id="ARBA00007330"/>
    </source>
</evidence>
<evidence type="ECO:0000313" key="8">
    <source>
        <dbReference type="EMBL" id="MBM9466813.1"/>
    </source>
</evidence>
<evidence type="ECO:0000256" key="5">
    <source>
        <dbReference type="ARBA" id="ARBA00023002"/>
    </source>
</evidence>
<comment type="similarity">
    <text evidence="2">Belongs to the FAD-dependent glycerol-3-phosphate dehydrogenase family.</text>
</comment>
<evidence type="ECO:0000259" key="6">
    <source>
        <dbReference type="Pfam" id="PF01266"/>
    </source>
</evidence>
<keyword evidence="4" id="KW-0274">FAD</keyword>
<dbReference type="InterPro" id="IPR031656">
    <property type="entry name" value="DAO_C"/>
</dbReference>
<accession>A0A938YBX2</accession>
<dbReference type="SUPFAM" id="SSF51905">
    <property type="entry name" value="FAD/NAD(P)-binding domain"/>
    <property type="match status" value="1"/>
</dbReference>
<protein>
    <submittedName>
        <fullName evidence="8">Glycerol-3-phosphate dehydrogenase/oxidase</fullName>
    </submittedName>
</protein>
<evidence type="ECO:0000256" key="3">
    <source>
        <dbReference type="ARBA" id="ARBA00022630"/>
    </source>
</evidence>
<dbReference type="Gene3D" id="3.30.9.10">
    <property type="entry name" value="D-Amino Acid Oxidase, subunit A, domain 2"/>
    <property type="match status" value="1"/>
</dbReference>
<dbReference type="RefSeq" id="WP_205259774.1">
    <property type="nucleotide sequence ID" value="NZ_JAERWK010000008.1"/>
</dbReference>
<evidence type="ECO:0000256" key="1">
    <source>
        <dbReference type="ARBA" id="ARBA00001974"/>
    </source>
</evidence>
<feature type="domain" description="FAD dependent oxidoreductase" evidence="6">
    <location>
        <begin position="20"/>
        <end position="346"/>
    </location>
</feature>
<dbReference type="Proteomes" id="UP000663792">
    <property type="component" value="Unassembled WGS sequence"/>
</dbReference>
<dbReference type="Gene3D" id="3.50.50.60">
    <property type="entry name" value="FAD/NAD(P)-binding domain"/>
    <property type="match status" value="1"/>
</dbReference>
<proteinExistence type="inferred from homology"/>
<dbReference type="Gene3D" id="1.10.8.870">
    <property type="entry name" value="Alpha-glycerophosphate oxidase, cap domain"/>
    <property type="match status" value="1"/>
</dbReference>
<evidence type="ECO:0000256" key="4">
    <source>
        <dbReference type="ARBA" id="ARBA00022827"/>
    </source>
</evidence>
<dbReference type="AlphaFoldDB" id="A0A938YBX2"/>
<gene>
    <name evidence="8" type="ORF">JL106_05895</name>
</gene>
<organism evidence="8 9">
    <name type="scientific">Nakamurella leprariae</name>
    <dbReference type="NCBI Taxonomy" id="2803911"/>
    <lineage>
        <taxon>Bacteria</taxon>
        <taxon>Bacillati</taxon>
        <taxon>Actinomycetota</taxon>
        <taxon>Actinomycetes</taxon>
        <taxon>Nakamurellales</taxon>
        <taxon>Nakamurellaceae</taxon>
        <taxon>Nakamurella</taxon>
    </lineage>
</organism>
<dbReference type="GO" id="GO:0046168">
    <property type="term" value="P:glycerol-3-phosphate catabolic process"/>
    <property type="evidence" value="ECO:0007669"/>
    <property type="project" value="TreeGrafter"/>
</dbReference>
<dbReference type="PRINTS" id="PR01001">
    <property type="entry name" value="FADG3PDH"/>
</dbReference>
<dbReference type="InterPro" id="IPR038299">
    <property type="entry name" value="DAO_C_sf"/>
</dbReference>
<reference evidence="8" key="1">
    <citation type="submission" date="2021-01" db="EMBL/GenBank/DDBJ databases">
        <title>YIM 132084 draft genome.</title>
        <authorList>
            <person name="An D."/>
        </authorList>
    </citation>
    <scope>NUCLEOTIDE SEQUENCE</scope>
    <source>
        <strain evidence="8">YIM 132084</strain>
    </source>
</reference>